<comment type="caution">
    <text evidence="1">The sequence shown here is derived from an EMBL/GenBank/DDBJ whole genome shotgun (WGS) entry which is preliminary data.</text>
</comment>
<proteinExistence type="predicted"/>
<reference evidence="1" key="1">
    <citation type="submission" date="2021-06" db="EMBL/GenBank/DDBJ databases">
        <authorList>
            <person name="Kallberg Y."/>
            <person name="Tangrot J."/>
            <person name="Rosling A."/>
        </authorList>
    </citation>
    <scope>NUCLEOTIDE SEQUENCE</scope>
    <source>
        <strain evidence="1">IA702</strain>
    </source>
</reference>
<dbReference type="AlphaFoldDB" id="A0A9N9DEN6"/>
<sequence length="270" mass="30705">MDRYEEALKTYMSRPERKGKAIVQALRQFGSYLGNRQSSLLSIHRERRNEKSTERLVRRLLEERITLPCLAGSNEYAGVNWQLRGHITGSGHYLLANRGGVTFVLTDIDWHQEVLWILSMEANFLVVSTDYFRLPGARHNHSPPSSPPPPSCIIFNNDSIKHVQYVADAASALVVSVNHLRKRQYHIGEDYLSAAIEKELVHLYTVYQRNNSRIRNRNIIITAGEVKWLGALACHKAFESGGFQRAAQHFLNGIIANNKNMPIPKAMAIF</sequence>
<protein>
    <submittedName>
        <fullName evidence="1">9028_t:CDS:1</fullName>
    </submittedName>
</protein>
<accession>A0A9N9DEN6</accession>
<dbReference type="Proteomes" id="UP000789572">
    <property type="component" value="Unassembled WGS sequence"/>
</dbReference>
<dbReference type="EMBL" id="CAJVPJ010003127">
    <property type="protein sequence ID" value="CAG8635513.1"/>
    <property type="molecule type" value="Genomic_DNA"/>
</dbReference>
<name>A0A9N9DEN6_9GLOM</name>
<evidence type="ECO:0000313" key="1">
    <source>
        <dbReference type="EMBL" id="CAG8635513.1"/>
    </source>
</evidence>
<gene>
    <name evidence="1" type="ORF">POCULU_LOCUS9135</name>
</gene>
<keyword evidence="2" id="KW-1185">Reference proteome</keyword>
<organism evidence="1 2">
    <name type="scientific">Paraglomus occultum</name>
    <dbReference type="NCBI Taxonomy" id="144539"/>
    <lineage>
        <taxon>Eukaryota</taxon>
        <taxon>Fungi</taxon>
        <taxon>Fungi incertae sedis</taxon>
        <taxon>Mucoromycota</taxon>
        <taxon>Glomeromycotina</taxon>
        <taxon>Glomeromycetes</taxon>
        <taxon>Paraglomerales</taxon>
        <taxon>Paraglomeraceae</taxon>
        <taxon>Paraglomus</taxon>
    </lineage>
</organism>
<evidence type="ECO:0000313" key="2">
    <source>
        <dbReference type="Proteomes" id="UP000789572"/>
    </source>
</evidence>